<feature type="transmembrane region" description="Helical" evidence="2">
    <location>
        <begin position="22"/>
        <end position="44"/>
    </location>
</feature>
<reference evidence="3" key="1">
    <citation type="journal article" date="2020" name="Stud. Mycol.">
        <title>101 Dothideomycetes genomes: a test case for predicting lifestyles and emergence of pathogens.</title>
        <authorList>
            <person name="Haridas S."/>
            <person name="Albert R."/>
            <person name="Binder M."/>
            <person name="Bloem J."/>
            <person name="Labutti K."/>
            <person name="Salamov A."/>
            <person name="Andreopoulos B."/>
            <person name="Baker S."/>
            <person name="Barry K."/>
            <person name="Bills G."/>
            <person name="Bluhm B."/>
            <person name="Cannon C."/>
            <person name="Castanera R."/>
            <person name="Culley D."/>
            <person name="Daum C."/>
            <person name="Ezra D."/>
            <person name="Gonzalez J."/>
            <person name="Henrissat B."/>
            <person name="Kuo A."/>
            <person name="Liang C."/>
            <person name="Lipzen A."/>
            <person name="Lutzoni F."/>
            <person name="Magnuson J."/>
            <person name="Mondo S."/>
            <person name="Nolan M."/>
            <person name="Ohm R."/>
            <person name="Pangilinan J."/>
            <person name="Park H.-J."/>
            <person name="Ramirez L."/>
            <person name="Alfaro M."/>
            <person name="Sun H."/>
            <person name="Tritt A."/>
            <person name="Yoshinaga Y."/>
            <person name="Zwiers L.-H."/>
            <person name="Turgeon B."/>
            <person name="Goodwin S."/>
            <person name="Spatafora J."/>
            <person name="Crous P."/>
            <person name="Grigoriev I."/>
        </authorList>
    </citation>
    <scope>NUCLEOTIDE SEQUENCE</scope>
    <source>
        <strain evidence="3">CBS 101060</strain>
    </source>
</reference>
<evidence type="ECO:0000256" key="2">
    <source>
        <dbReference type="SAM" id="Phobius"/>
    </source>
</evidence>
<feature type="compositionally biased region" description="Low complexity" evidence="1">
    <location>
        <begin position="276"/>
        <end position="312"/>
    </location>
</feature>
<keyword evidence="2" id="KW-0812">Transmembrane</keyword>
<evidence type="ECO:0000313" key="4">
    <source>
        <dbReference type="Proteomes" id="UP000799429"/>
    </source>
</evidence>
<dbReference type="Proteomes" id="UP000799429">
    <property type="component" value="Unassembled WGS sequence"/>
</dbReference>
<feature type="transmembrane region" description="Helical" evidence="2">
    <location>
        <begin position="64"/>
        <end position="85"/>
    </location>
</feature>
<protein>
    <recommendedName>
        <fullName evidence="5">MARVEL domain-containing protein</fullName>
    </recommendedName>
</protein>
<keyword evidence="2" id="KW-0472">Membrane</keyword>
<gene>
    <name evidence="3" type="ORF">M501DRAFT_987524</name>
</gene>
<evidence type="ECO:0000256" key="1">
    <source>
        <dbReference type="SAM" id="MobiDB-lite"/>
    </source>
</evidence>
<dbReference type="OrthoDB" id="3930839at2759"/>
<sequence length="408" mass="45476">MYPMIRHPLNQREYDKRWAWKFWLRVITFIFASVSLGCCAYVLANPRRGYRWSGYWDTLSMFVVMWPLGASVLWNLTAILTYVFSTGPIHPGAVVGLDLIIWLVLFLTGIFGTIEGVQDAEWRARNYYGDSSYGDWRTINGTDTWVPNGYGSDNEYACQPFDTCADSVKAQRQLTDRATVQLVGMAYLWLIVLLHFALFVCGCIDTHDRRAKAKTREATVIAERIISEMQARGQIRRPRATDAAAAMGRQHKSRHSKNPAPVPTTAPRNWGPPPNMQYQGQYQQGGYQYQPQKQQPWPQVHHQVPPQMQQTAPQPPQRVPPGPPMASGAGTTRAPPQLPPIITTTPSVSPPEPQKAQVEIHTPKESPPLKVSPPGSLYEEPQPTAASGAGPSTQRPVSDIAPGGIRNV</sequence>
<feature type="transmembrane region" description="Helical" evidence="2">
    <location>
        <begin position="186"/>
        <end position="204"/>
    </location>
</feature>
<name>A0A9P4S634_9PEZI</name>
<accession>A0A9P4S634</accession>
<proteinExistence type="predicted"/>
<keyword evidence="2" id="KW-1133">Transmembrane helix</keyword>
<feature type="transmembrane region" description="Helical" evidence="2">
    <location>
        <begin position="92"/>
        <end position="114"/>
    </location>
</feature>
<dbReference type="AlphaFoldDB" id="A0A9P4S634"/>
<feature type="compositionally biased region" description="Pro residues" evidence="1">
    <location>
        <begin position="260"/>
        <end position="275"/>
    </location>
</feature>
<comment type="caution">
    <text evidence="3">The sequence shown here is derived from an EMBL/GenBank/DDBJ whole genome shotgun (WGS) entry which is preliminary data.</text>
</comment>
<feature type="compositionally biased region" description="Pro residues" evidence="1">
    <location>
        <begin position="313"/>
        <end position="324"/>
    </location>
</feature>
<dbReference type="EMBL" id="MU006104">
    <property type="protein sequence ID" value="KAF2836361.1"/>
    <property type="molecule type" value="Genomic_DNA"/>
</dbReference>
<feature type="region of interest" description="Disordered" evidence="1">
    <location>
        <begin position="232"/>
        <end position="408"/>
    </location>
</feature>
<evidence type="ECO:0008006" key="5">
    <source>
        <dbReference type="Google" id="ProtNLM"/>
    </source>
</evidence>
<organism evidence="3 4">
    <name type="scientific">Patellaria atrata CBS 101060</name>
    <dbReference type="NCBI Taxonomy" id="1346257"/>
    <lineage>
        <taxon>Eukaryota</taxon>
        <taxon>Fungi</taxon>
        <taxon>Dikarya</taxon>
        <taxon>Ascomycota</taxon>
        <taxon>Pezizomycotina</taxon>
        <taxon>Dothideomycetes</taxon>
        <taxon>Dothideomycetes incertae sedis</taxon>
        <taxon>Patellariales</taxon>
        <taxon>Patellariaceae</taxon>
        <taxon>Patellaria</taxon>
    </lineage>
</organism>
<evidence type="ECO:0000313" key="3">
    <source>
        <dbReference type="EMBL" id="KAF2836361.1"/>
    </source>
</evidence>
<keyword evidence="4" id="KW-1185">Reference proteome</keyword>